<feature type="region of interest" description="Disordered" evidence="1">
    <location>
        <begin position="72"/>
        <end position="93"/>
    </location>
</feature>
<evidence type="ECO:0000256" key="1">
    <source>
        <dbReference type="SAM" id="MobiDB-lite"/>
    </source>
</evidence>
<keyword evidence="3" id="KW-1185">Reference proteome</keyword>
<feature type="compositionally biased region" description="Basic and acidic residues" evidence="1">
    <location>
        <begin position="30"/>
        <end position="48"/>
    </location>
</feature>
<sequence>MAAPSRWDEIDDLELIGLGDRPAAACSMQESEKGSGRTERRPDSERAKMGNALETPLGSRIVRLSNLTASATQSRRTPNAFSSVTELTQSEPRTEAFRQDRHLFDGSVIRGQNAEIRCSIAVHVGQRHVWCFPRVCDTEIGFSAHHFAISAQGRHYPGVVSGPPFYLCHPITRALDVALPPPNSISG</sequence>
<evidence type="ECO:0000313" key="2">
    <source>
        <dbReference type="EMBL" id="KAL0470779.1"/>
    </source>
</evidence>
<dbReference type="EMBL" id="JAVLET010000004">
    <property type="protein sequence ID" value="KAL0470779.1"/>
    <property type="molecule type" value="Genomic_DNA"/>
</dbReference>
<evidence type="ECO:0000313" key="3">
    <source>
        <dbReference type="Proteomes" id="UP001451303"/>
    </source>
</evidence>
<accession>A0ABR3DDW3</accession>
<dbReference type="Proteomes" id="UP001451303">
    <property type="component" value="Unassembled WGS sequence"/>
</dbReference>
<gene>
    <name evidence="2" type="ORF">QR685DRAFT_571834</name>
</gene>
<feature type="compositionally biased region" description="Polar residues" evidence="1">
    <location>
        <begin position="72"/>
        <end position="91"/>
    </location>
</feature>
<organism evidence="2 3">
    <name type="scientific">Neurospora intermedia</name>
    <dbReference type="NCBI Taxonomy" id="5142"/>
    <lineage>
        <taxon>Eukaryota</taxon>
        <taxon>Fungi</taxon>
        <taxon>Dikarya</taxon>
        <taxon>Ascomycota</taxon>
        <taxon>Pezizomycotina</taxon>
        <taxon>Sordariomycetes</taxon>
        <taxon>Sordariomycetidae</taxon>
        <taxon>Sordariales</taxon>
        <taxon>Sordariaceae</taxon>
        <taxon>Neurospora</taxon>
    </lineage>
</organism>
<comment type="caution">
    <text evidence="2">The sequence shown here is derived from an EMBL/GenBank/DDBJ whole genome shotgun (WGS) entry which is preliminary data.</text>
</comment>
<protein>
    <submittedName>
        <fullName evidence="2">Uncharacterized protein</fullName>
    </submittedName>
</protein>
<name>A0ABR3DDW3_NEUIN</name>
<feature type="region of interest" description="Disordered" evidence="1">
    <location>
        <begin position="19"/>
        <end position="51"/>
    </location>
</feature>
<reference evidence="2 3" key="1">
    <citation type="submission" date="2023-09" db="EMBL/GenBank/DDBJ databases">
        <title>Multi-omics analysis of a traditional fermented food reveals byproduct-associated fungal strains for waste-to-food upcycling.</title>
        <authorList>
            <consortium name="Lawrence Berkeley National Laboratory"/>
            <person name="Rekdal V.M."/>
            <person name="Villalobos-Escobedo J.M."/>
            <person name="Rodriguez-Valeron N."/>
            <person name="Garcia M.O."/>
            <person name="Vasquez D.P."/>
            <person name="Damayanti I."/>
            <person name="Sorensen P.M."/>
            <person name="Baidoo E.E."/>
            <person name="De Carvalho A.C."/>
            <person name="Riley R."/>
            <person name="Lipzen A."/>
            <person name="He G."/>
            <person name="Yan M."/>
            <person name="Haridas S."/>
            <person name="Daum C."/>
            <person name="Yoshinaga Y."/>
            <person name="Ng V."/>
            <person name="Grigoriev I.V."/>
            <person name="Munk R."/>
            <person name="Nuraida L."/>
            <person name="Wijaya C.H."/>
            <person name="Morales P.-C."/>
            <person name="Keasling J.D."/>
        </authorList>
    </citation>
    <scope>NUCLEOTIDE SEQUENCE [LARGE SCALE GENOMIC DNA]</scope>
    <source>
        <strain evidence="2 3">FGSC 2613</strain>
    </source>
</reference>
<proteinExistence type="predicted"/>